<dbReference type="RefSeq" id="XP_058348409.1">
    <property type="nucleotide sequence ID" value="XM_058480845.1"/>
</dbReference>
<evidence type="ECO:0000256" key="1">
    <source>
        <dbReference type="ARBA" id="ARBA00005869"/>
    </source>
</evidence>
<comment type="function">
    <text evidence="5">Converts proline to delta-1-pyrroline-5-carboxylate.</text>
</comment>
<dbReference type="InterPro" id="IPR015659">
    <property type="entry name" value="Proline_oxidase"/>
</dbReference>
<evidence type="ECO:0000313" key="9">
    <source>
        <dbReference type="Proteomes" id="UP001234581"/>
    </source>
</evidence>
<dbReference type="Gene3D" id="3.20.20.220">
    <property type="match status" value="2"/>
</dbReference>
<gene>
    <name evidence="8" type="ORF">O0I10_000739</name>
</gene>
<comment type="similarity">
    <text evidence="1 5">Belongs to the proline oxidase family.</text>
</comment>
<evidence type="ECO:0000256" key="4">
    <source>
        <dbReference type="ARBA" id="ARBA00023062"/>
    </source>
</evidence>
<feature type="region of interest" description="Disordered" evidence="6">
    <location>
        <begin position="637"/>
        <end position="656"/>
    </location>
</feature>
<dbReference type="GO" id="GO:0004657">
    <property type="term" value="F:proline dehydrogenase activity"/>
    <property type="evidence" value="ECO:0007669"/>
    <property type="project" value="UniProtKB-EC"/>
</dbReference>
<dbReference type="Pfam" id="PF01619">
    <property type="entry name" value="Pro_dh"/>
    <property type="match status" value="1"/>
</dbReference>
<proteinExistence type="inferred from homology"/>
<organism evidence="8 9">
    <name type="scientific">Lichtheimia ornata</name>
    <dbReference type="NCBI Taxonomy" id="688661"/>
    <lineage>
        <taxon>Eukaryota</taxon>
        <taxon>Fungi</taxon>
        <taxon>Fungi incertae sedis</taxon>
        <taxon>Mucoromycota</taxon>
        <taxon>Mucoromycotina</taxon>
        <taxon>Mucoromycetes</taxon>
        <taxon>Mucorales</taxon>
        <taxon>Lichtheimiaceae</taxon>
        <taxon>Lichtheimia</taxon>
    </lineage>
</organism>
<evidence type="ECO:0000256" key="5">
    <source>
        <dbReference type="RuleBase" id="RU364054"/>
    </source>
</evidence>
<keyword evidence="4 5" id="KW-0642">Proline metabolism</keyword>
<dbReference type="InterPro" id="IPR029041">
    <property type="entry name" value="FAD-linked_oxidoreductase-like"/>
</dbReference>
<dbReference type="GO" id="GO:0071949">
    <property type="term" value="F:FAD binding"/>
    <property type="evidence" value="ECO:0007669"/>
    <property type="project" value="TreeGrafter"/>
</dbReference>
<evidence type="ECO:0000256" key="6">
    <source>
        <dbReference type="SAM" id="MobiDB-lite"/>
    </source>
</evidence>
<reference evidence="8 9" key="1">
    <citation type="submission" date="2023-03" db="EMBL/GenBank/DDBJ databases">
        <title>Genome sequence of Lichtheimia ornata CBS 291.66.</title>
        <authorList>
            <person name="Mohabir J.T."/>
            <person name="Shea T.P."/>
            <person name="Kurbessoian T."/>
            <person name="Berby B."/>
            <person name="Fontaine J."/>
            <person name="Livny J."/>
            <person name="Gnirke A."/>
            <person name="Stajich J.E."/>
            <person name="Cuomo C.A."/>
        </authorList>
    </citation>
    <scope>NUCLEOTIDE SEQUENCE [LARGE SCALE GENOMIC DNA]</scope>
    <source>
        <strain evidence="8">CBS 291.66</strain>
    </source>
</reference>
<evidence type="ECO:0000259" key="7">
    <source>
        <dbReference type="Pfam" id="PF01619"/>
    </source>
</evidence>
<keyword evidence="5" id="KW-0274">FAD</keyword>
<dbReference type="AlphaFoldDB" id="A0AAD8DJA2"/>
<comment type="caution">
    <text evidence="8">The sequence shown here is derived from an EMBL/GenBank/DDBJ whole genome shotgun (WGS) entry which is preliminary data.</text>
</comment>
<keyword evidence="3 5" id="KW-0560">Oxidoreductase</keyword>
<dbReference type="PANTHER" id="PTHR13914:SF0">
    <property type="entry name" value="PROLINE DEHYDROGENASE 1, MITOCHONDRIAL"/>
    <property type="match status" value="1"/>
</dbReference>
<dbReference type="GeneID" id="83208160"/>
<keyword evidence="5" id="KW-0285">Flavoprotein</keyword>
<accession>A0AAD8DJA2</accession>
<dbReference type="EMBL" id="JARTCD010000002">
    <property type="protein sequence ID" value="KAJ8663497.1"/>
    <property type="molecule type" value="Genomic_DNA"/>
</dbReference>
<dbReference type="SUPFAM" id="SSF51730">
    <property type="entry name" value="FAD-linked oxidoreductase"/>
    <property type="match status" value="1"/>
</dbReference>
<sequence length="692" mass="77015">MHRFVLLASSHRPTTTTTTFRPILVRPSAGLSSPTRRLFIPHVATPSTTTTSTALFSTRSTAHTGGRFYRKTLYPAAVAAGVATATGIWWGCSQLMDPCHAEAERTHTYNLSAYAPSTASGTVAELLDDEGRVALQAKSTEEILLGLLVYRMCMIPGVVDLAPHVISACETLHLHGPLYWLVKRTVFRQFCGGETPDECSASMERLAQSGINCILDLSIEADLHIKKPKKKNTLSYEEQRADVVVDMIKDCLRTASTCEGSFAAVKVTAFAPPEVLLRLNQAIIRLDQAYEACKRLEDGRMDQVGLSRIVQHVLPPPRDKEQQERREEILEAIGDDALERWQVDKLFDLQGPMRDIWWQTGDDQTPDDTPLTADELRAYDRMVSRLNQVCSMAHDRHVGIMIDAEQSYFQEAIDHVAMNLQAKYNRRDDREHTPTVYNTYQMYTKNAQAKLERDVARAQRENFGFAAKLVRGAYMVMERKRAAQLGYPSPIHDTIEDTHASFNNGVRFLLDKLRENLKEGETIRSTTAPVVFMVATHNRDSIVLTVQEMERHQVLPRSGVVHFGQLYGMQDQISYTLGKNEYSIYKYLPYGKIDEVMPYLLRRAQENSSLLGGVSKECSLMWQEVKERWSGKSVSVLQQALPPSSPHASAGTTAAATTGAAATTATAADTAPAVELATATTTTTTAPNEVDV</sequence>
<comment type="cofactor">
    <cofactor evidence="5">
        <name>FAD</name>
        <dbReference type="ChEBI" id="CHEBI:57692"/>
    </cofactor>
</comment>
<keyword evidence="9" id="KW-1185">Reference proteome</keyword>
<comment type="catalytic activity">
    <reaction evidence="5">
        <text>L-proline + a quinone = (S)-1-pyrroline-5-carboxylate + a quinol + H(+)</text>
        <dbReference type="Rhea" id="RHEA:23784"/>
        <dbReference type="ChEBI" id="CHEBI:15378"/>
        <dbReference type="ChEBI" id="CHEBI:17388"/>
        <dbReference type="ChEBI" id="CHEBI:24646"/>
        <dbReference type="ChEBI" id="CHEBI:60039"/>
        <dbReference type="ChEBI" id="CHEBI:132124"/>
        <dbReference type="EC" id="1.5.5.2"/>
    </reaction>
</comment>
<evidence type="ECO:0000313" key="8">
    <source>
        <dbReference type="EMBL" id="KAJ8663497.1"/>
    </source>
</evidence>
<feature type="domain" description="Proline dehydrogenase" evidence="7">
    <location>
        <begin position="260"/>
        <end position="612"/>
    </location>
</feature>
<dbReference type="PANTHER" id="PTHR13914">
    <property type="entry name" value="PROLINE OXIDASE"/>
    <property type="match status" value="1"/>
</dbReference>
<dbReference type="Proteomes" id="UP001234581">
    <property type="component" value="Unassembled WGS sequence"/>
</dbReference>
<protein>
    <recommendedName>
        <fullName evidence="2 5">Proline dehydrogenase</fullName>
        <ecNumber evidence="2 5">1.5.5.2</ecNumber>
    </recommendedName>
</protein>
<dbReference type="GO" id="GO:0005739">
    <property type="term" value="C:mitochondrion"/>
    <property type="evidence" value="ECO:0007669"/>
    <property type="project" value="TreeGrafter"/>
</dbReference>
<dbReference type="GO" id="GO:0010133">
    <property type="term" value="P:L-proline catabolic process to L-glutamate"/>
    <property type="evidence" value="ECO:0007669"/>
    <property type="project" value="TreeGrafter"/>
</dbReference>
<evidence type="ECO:0000256" key="3">
    <source>
        <dbReference type="ARBA" id="ARBA00023002"/>
    </source>
</evidence>
<dbReference type="EC" id="1.5.5.2" evidence="2 5"/>
<name>A0AAD8DJA2_9FUNG</name>
<dbReference type="InterPro" id="IPR002872">
    <property type="entry name" value="Proline_DH_dom"/>
</dbReference>
<evidence type="ECO:0000256" key="2">
    <source>
        <dbReference type="ARBA" id="ARBA00012695"/>
    </source>
</evidence>